<keyword evidence="4 8" id="KW-0812">Transmembrane</keyword>
<evidence type="ECO:0000256" key="8">
    <source>
        <dbReference type="SAM" id="Phobius"/>
    </source>
</evidence>
<keyword evidence="2" id="KW-1003">Cell membrane</keyword>
<evidence type="ECO:0000256" key="6">
    <source>
        <dbReference type="ARBA" id="ARBA00023136"/>
    </source>
</evidence>
<dbReference type="GO" id="GO:0046872">
    <property type="term" value="F:metal ion binding"/>
    <property type="evidence" value="ECO:0007669"/>
    <property type="project" value="UniProtKB-KW"/>
</dbReference>
<comment type="cofactor">
    <cofactor evidence="7">
        <name>Mg(2+)</name>
        <dbReference type="ChEBI" id="CHEBI:18420"/>
    </cofactor>
</comment>
<dbReference type="Proteomes" id="UP000609064">
    <property type="component" value="Unassembled WGS sequence"/>
</dbReference>
<dbReference type="PANTHER" id="PTHR22926">
    <property type="entry name" value="PHOSPHO-N-ACETYLMURAMOYL-PENTAPEPTIDE-TRANSFERASE"/>
    <property type="match status" value="1"/>
</dbReference>
<evidence type="ECO:0000313" key="10">
    <source>
        <dbReference type="Proteomes" id="UP000609064"/>
    </source>
</evidence>
<organism evidence="9 10">
    <name type="scientific">Emticicia aquatilis</name>
    <dbReference type="NCBI Taxonomy" id="1537369"/>
    <lineage>
        <taxon>Bacteria</taxon>
        <taxon>Pseudomonadati</taxon>
        <taxon>Bacteroidota</taxon>
        <taxon>Cytophagia</taxon>
        <taxon>Cytophagales</taxon>
        <taxon>Leadbetterellaceae</taxon>
        <taxon>Emticicia</taxon>
    </lineage>
</organism>
<keyword evidence="6 8" id="KW-0472">Membrane</keyword>
<gene>
    <name evidence="9" type="ORF">GCM10011514_30590</name>
</gene>
<evidence type="ECO:0000256" key="1">
    <source>
        <dbReference type="ARBA" id="ARBA00004651"/>
    </source>
</evidence>
<feature type="transmembrane region" description="Helical" evidence="8">
    <location>
        <begin position="198"/>
        <end position="216"/>
    </location>
</feature>
<reference evidence="9" key="1">
    <citation type="journal article" date="2014" name="Int. J. Syst. Evol. Microbiol.">
        <title>Complete genome sequence of Corynebacterium casei LMG S-19264T (=DSM 44701T), isolated from a smear-ripened cheese.</title>
        <authorList>
            <consortium name="US DOE Joint Genome Institute (JGI-PGF)"/>
            <person name="Walter F."/>
            <person name="Albersmeier A."/>
            <person name="Kalinowski J."/>
            <person name="Ruckert C."/>
        </authorList>
    </citation>
    <scope>NUCLEOTIDE SEQUENCE</scope>
    <source>
        <strain evidence="9">CGMCC 1.15958</strain>
    </source>
</reference>
<dbReference type="InterPro" id="IPR000715">
    <property type="entry name" value="Glycosyl_transferase_4"/>
</dbReference>
<dbReference type="PANTHER" id="PTHR22926:SF3">
    <property type="entry name" value="UNDECAPRENYL-PHOSPHATE ALPHA-N-ACETYLGLUCOSAMINYL 1-PHOSPHATE TRANSFERASE"/>
    <property type="match status" value="1"/>
</dbReference>
<feature type="binding site" evidence="7">
    <location>
        <position position="135"/>
    </location>
    <ligand>
        <name>Mg(2+)</name>
        <dbReference type="ChEBI" id="CHEBI:18420"/>
    </ligand>
</feature>
<proteinExistence type="predicted"/>
<dbReference type="Pfam" id="PF00953">
    <property type="entry name" value="Glycos_transf_4"/>
    <property type="match status" value="1"/>
</dbReference>
<evidence type="ECO:0000256" key="4">
    <source>
        <dbReference type="ARBA" id="ARBA00022692"/>
    </source>
</evidence>
<dbReference type="GO" id="GO:0016780">
    <property type="term" value="F:phosphotransferase activity, for other substituted phosphate groups"/>
    <property type="evidence" value="ECO:0007669"/>
    <property type="project" value="InterPro"/>
</dbReference>
<feature type="transmembrane region" description="Helical" evidence="8">
    <location>
        <begin position="222"/>
        <end position="241"/>
    </location>
</feature>
<evidence type="ECO:0000256" key="7">
    <source>
        <dbReference type="PIRSR" id="PIRSR600715-1"/>
    </source>
</evidence>
<feature type="transmembrane region" description="Helical" evidence="8">
    <location>
        <begin position="144"/>
        <end position="163"/>
    </location>
</feature>
<protein>
    <submittedName>
        <fullName evidence="9">UDP-GlcNAc--UDP-phosphate GlcNAc-1-phosphate transferase</fullName>
    </submittedName>
</protein>
<dbReference type="GO" id="GO:0071555">
    <property type="term" value="P:cell wall organization"/>
    <property type="evidence" value="ECO:0007669"/>
    <property type="project" value="TreeGrafter"/>
</dbReference>
<keyword evidence="3 9" id="KW-0808">Transferase</keyword>
<name>A0A916YXG3_9BACT</name>
<feature type="transmembrane region" description="Helical" evidence="8">
    <location>
        <begin position="6"/>
        <end position="30"/>
    </location>
</feature>
<reference evidence="9" key="2">
    <citation type="submission" date="2020-09" db="EMBL/GenBank/DDBJ databases">
        <authorList>
            <person name="Sun Q."/>
            <person name="Zhou Y."/>
        </authorList>
    </citation>
    <scope>NUCLEOTIDE SEQUENCE</scope>
    <source>
        <strain evidence="9">CGMCC 1.15958</strain>
    </source>
</reference>
<evidence type="ECO:0000256" key="2">
    <source>
        <dbReference type="ARBA" id="ARBA00022475"/>
    </source>
</evidence>
<dbReference type="AlphaFoldDB" id="A0A916YXG3"/>
<feature type="transmembrane region" description="Helical" evidence="8">
    <location>
        <begin position="118"/>
        <end position="137"/>
    </location>
</feature>
<comment type="caution">
    <text evidence="9">The sequence shown here is derived from an EMBL/GenBank/DDBJ whole genome shotgun (WGS) entry which is preliminary data.</text>
</comment>
<comment type="subcellular location">
    <subcellularLocation>
        <location evidence="1">Cell membrane</location>
        <topology evidence="1">Multi-pass membrane protein</topology>
    </subcellularLocation>
</comment>
<evidence type="ECO:0000256" key="3">
    <source>
        <dbReference type="ARBA" id="ARBA00022679"/>
    </source>
</evidence>
<dbReference type="GO" id="GO:0044038">
    <property type="term" value="P:cell wall macromolecule biosynthetic process"/>
    <property type="evidence" value="ECO:0007669"/>
    <property type="project" value="TreeGrafter"/>
</dbReference>
<keyword evidence="5 8" id="KW-1133">Transmembrane helix</keyword>
<feature type="transmembrane region" description="Helical" evidence="8">
    <location>
        <begin position="42"/>
        <end position="61"/>
    </location>
</feature>
<dbReference type="RefSeq" id="WP_188767002.1">
    <property type="nucleotide sequence ID" value="NZ_BMKK01000006.1"/>
</dbReference>
<evidence type="ECO:0000256" key="5">
    <source>
        <dbReference type="ARBA" id="ARBA00022989"/>
    </source>
</evidence>
<keyword evidence="10" id="KW-1185">Reference proteome</keyword>
<keyword evidence="7" id="KW-0479">Metal-binding</keyword>
<feature type="binding site" evidence="7">
    <location>
        <position position="196"/>
    </location>
    <ligand>
        <name>Mg(2+)</name>
        <dbReference type="ChEBI" id="CHEBI:18420"/>
    </ligand>
</feature>
<keyword evidence="7" id="KW-0460">Magnesium</keyword>
<feature type="transmembrane region" description="Helical" evidence="8">
    <location>
        <begin position="67"/>
        <end position="83"/>
    </location>
</feature>
<feature type="transmembrane region" description="Helical" evidence="8">
    <location>
        <begin position="169"/>
        <end position="186"/>
    </location>
</feature>
<dbReference type="GO" id="GO:0009103">
    <property type="term" value="P:lipopolysaccharide biosynthetic process"/>
    <property type="evidence" value="ECO:0007669"/>
    <property type="project" value="TreeGrafter"/>
</dbReference>
<feature type="transmembrane region" description="Helical" evidence="8">
    <location>
        <begin position="293"/>
        <end position="310"/>
    </location>
</feature>
<dbReference type="GO" id="GO:0005886">
    <property type="term" value="C:plasma membrane"/>
    <property type="evidence" value="ECO:0007669"/>
    <property type="project" value="UniProtKB-SubCell"/>
</dbReference>
<feature type="transmembrane region" description="Helical" evidence="8">
    <location>
        <begin position="262"/>
        <end position="287"/>
    </location>
</feature>
<dbReference type="EMBL" id="BMKK01000006">
    <property type="protein sequence ID" value="GGD64488.1"/>
    <property type="molecule type" value="Genomic_DNA"/>
</dbReference>
<sequence>MKNYSLLIWGAFLFIFEILYIKIANYFNIIDKPNERSLHSKVTIRGGGIVYWIAGLIYFYYYSDYSYPYFFLGFTCLVIISFIDDIVTVPNRYRLFTQFGALVLLLCEVSFYTHYSYYWTLPIVIIGVGILNAYNFMDGINGITGTYSLVILLTLTYINNYVFLFIEQGFPNITIISVLVFLIFNFRKKAICFGGDVGSIGIAYILIFCVGHLIYLSHDWKYIFLFTIYGMDSIYTILYRLQLKQNIFKAHKLHLFQILVYSYNLSHLQVTILYAGVQLILNIWIINQSANRIIYYIPFLFLLGLMHIVREKRQFGITIK</sequence>
<evidence type="ECO:0000313" key="9">
    <source>
        <dbReference type="EMBL" id="GGD64488.1"/>
    </source>
</evidence>
<accession>A0A916YXG3</accession>